<evidence type="ECO:0000256" key="2">
    <source>
        <dbReference type="ARBA" id="ARBA00007430"/>
    </source>
</evidence>
<evidence type="ECO:0000256" key="5">
    <source>
        <dbReference type="ARBA" id="ARBA00022985"/>
    </source>
</evidence>
<sequence>MFENKTLLITGGTGSFGNAVMNRFLDSNIKEIRIFSRDEKKQDDMRKKYNNDKLKFYIGDVRDINSVKNAMYGVDYIFHAAALKQVPSCEFFPMEAVKTNVLGTDNVVTAAVEMGVKKVICLSTDKAAYPINAMGISKAMMEKVFVAKAKTVSDENTMICGTRYGNVMASRGSVIPLFIEQIKTGKPLTVTDPGMTRFLMSLEEAVELVIFAFQNAKAGDIMVQKSPASTVGDLAQAVKELFDAKNEIHVIGTRHGEKRYETLLTKEEYHVAKDMGDFYRVPADTRDLNYDKYFVEGSEQLTKEGEYNSDNTQRLSVEQIKEKLLALDYVQEELEVWNRK</sequence>
<keyword evidence="5" id="KW-0448">Lipopolysaccharide biosynthesis</keyword>
<dbReference type="OrthoDB" id="9803111at2"/>
<dbReference type="InterPro" id="IPR036291">
    <property type="entry name" value="NAD(P)-bd_dom_sf"/>
</dbReference>
<evidence type="ECO:0000256" key="8">
    <source>
        <dbReference type="ARBA" id="ARBA00033067"/>
    </source>
</evidence>
<keyword evidence="12" id="KW-1185">Reference proteome</keyword>
<feature type="domain" description="Polysaccharide biosynthesis protein CapD-like" evidence="9">
    <location>
        <begin position="7"/>
        <end position="281"/>
    </location>
</feature>
<dbReference type="GO" id="GO:0003978">
    <property type="term" value="F:UDP-glucose 4-epimerase activity"/>
    <property type="evidence" value="ECO:0007669"/>
    <property type="project" value="UniProtKB-EC"/>
</dbReference>
<dbReference type="InterPro" id="IPR013692">
    <property type="entry name" value="CapD_C"/>
</dbReference>
<dbReference type="AlphaFoldDB" id="A0A242A488"/>
<dbReference type="EC" id="5.1.3.2" evidence="3"/>
<name>A0A242A488_9ENTE</name>
<dbReference type="Pfam" id="PF08485">
    <property type="entry name" value="Polysacc_syn_2C"/>
    <property type="match status" value="1"/>
</dbReference>
<comment type="caution">
    <text evidence="11">The sequence shown here is derived from an EMBL/GenBank/DDBJ whole genome shotgun (WGS) entry which is preliminary data.</text>
</comment>
<keyword evidence="6" id="KW-0413">Isomerase</keyword>
<evidence type="ECO:0000313" key="11">
    <source>
        <dbReference type="EMBL" id="OTN75858.1"/>
    </source>
</evidence>
<comment type="similarity">
    <text evidence="2">Belongs to the polysaccharide synthase family.</text>
</comment>
<proteinExistence type="inferred from homology"/>
<evidence type="ECO:0000259" key="10">
    <source>
        <dbReference type="Pfam" id="PF08485"/>
    </source>
</evidence>
<dbReference type="EMBL" id="NGKU01000001">
    <property type="protein sequence ID" value="OTN75858.1"/>
    <property type="molecule type" value="Genomic_DNA"/>
</dbReference>
<dbReference type="CDD" id="cd05237">
    <property type="entry name" value="UDP_invert_4-6DH_SDR_e"/>
    <property type="match status" value="1"/>
</dbReference>
<dbReference type="Gene3D" id="3.40.50.720">
    <property type="entry name" value="NAD(P)-binding Rossmann-like Domain"/>
    <property type="match status" value="1"/>
</dbReference>
<dbReference type="InterPro" id="IPR051203">
    <property type="entry name" value="Polysaccharide_Synthase-Rel"/>
</dbReference>
<dbReference type="RefSeq" id="WP_086273876.1">
    <property type="nucleotide sequence ID" value="NZ_NGKU01000001.1"/>
</dbReference>
<evidence type="ECO:0000256" key="4">
    <source>
        <dbReference type="ARBA" id="ARBA00018569"/>
    </source>
</evidence>
<feature type="domain" description="UDP-glucose 4-epimerase CapD C-terminal" evidence="10">
    <location>
        <begin position="284"/>
        <end position="331"/>
    </location>
</feature>
<reference evidence="11 12" key="1">
    <citation type="submission" date="2017-05" db="EMBL/GenBank/DDBJ databases">
        <title>The Genome Sequence of Enterococcus sp. 8G7_MSG3316.</title>
        <authorList>
            <consortium name="The Broad Institute Genomics Platform"/>
            <consortium name="The Broad Institute Genomic Center for Infectious Diseases"/>
            <person name="Earl A."/>
            <person name="Manson A."/>
            <person name="Schwartman J."/>
            <person name="Gilmore M."/>
            <person name="Abouelleil A."/>
            <person name="Cao P."/>
            <person name="Chapman S."/>
            <person name="Cusick C."/>
            <person name="Shea T."/>
            <person name="Young S."/>
            <person name="Neafsey D."/>
            <person name="Nusbaum C."/>
            <person name="Birren B."/>
        </authorList>
    </citation>
    <scope>NUCLEOTIDE SEQUENCE [LARGE SCALE GENOMIC DNA]</scope>
    <source>
        <strain evidence="11 12">8G7_MSG3316</strain>
    </source>
</reference>
<dbReference type="PANTHER" id="PTHR43318">
    <property type="entry name" value="UDP-N-ACETYLGLUCOSAMINE 4,6-DEHYDRATASE"/>
    <property type="match status" value="1"/>
</dbReference>
<dbReference type="Proteomes" id="UP000195043">
    <property type="component" value="Unassembled WGS sequence"/>
</dbReference>
<protein>
    <recommendedName>
        <fullName evidence="4">UDP-glucose 4-epimerase</fullName>
        <ecNumber evidence="3">5.1.3.2</ecNumber>
    </recommendedName>
    <alternativeName>
        <fullName evidence="8">Galactowaldenase</fullName>
    </alternativeName>
    <alternativeName>
        <fullName evidence="7">UDP-galactose 4-epimerase</fullName>
    </alternativeName>
</protein>
<dbReference type="STRING" id="1834191.A5886_000934"/>
<dbReference type="SUPFAM" id="SSF51735">
    <property type="entry name" value="NAD(P)-binding Rossmann-fold domains"/>
    <property type="match status" value="1"/>
</dbReference>
<comment type="catalytic activity">
    <reaction evidence="1">
        <text>UDP-alpha-D-glucose = UDP-alpha-D-galactose</text>
        <dbReference type="Rhea" id="RHEA:22168"/>
        <dbReference type="ChEBI" id="CHEBI:58885"/>
        <dbReference type="ChEBI" id="CHEBI:66914"/>
        <dbReference type="EC" id="5.1.3.2"/>
    </reaction>
</comment>
<evidence type="ECO:0000259" key="9">
    <source>
        <dbReference type="Pfam" id="PF02719"/>
    </source>
</evidence>
<dbReference type="PANTHER" id="PTHR43318:SF2">
    <property type="entry name" value="UDP-N-ACETYLGLUCOSAMINE 4,6-DEHYDRATASE (INVERTING)"/>
    <property type="match status" value="1"/>
</dbReference>
<dbReference type="InterPro" id="IPR003869">
    <property type="entry name" value="Polysac_CapD-like"/>
</dbReference>
<evidence type="ECO:0000313" key="12">
    <source>
        <dbReference type="Proteomes" id="UP000195043"/>
    </source>
</evidence>
<organism evidence="11 12">
    <name type="scientific">Candidatus Enterococcus testudinis</name>
    <dbReference type="NCBI Taxonomy" id="1834191"/>
    <lineage>
        <taxon>Bacteria</taxon>
        <taxon>Bacillati</taxon>
        <taxon>Bacillota</taxon>
        <taxon>Bacilli</taxon>
        <taxon>Lactobacillales</taxon>
        <taxon>Enterococcaceae</taxon>
        <taxon>Enterococcus</taxon>
    </lineage>
</organism>
<evidence type="ECO:0000256" key="3">
    <source>
        <dbReference type="ARBA" id="ARBA00013189"/>
    </source>
</evidence>
<gene>
    <name evidence="11" type="ORF">A5886_000934</name>
</gene>
<dbReference type="GO" id="GO:0009103">
    <property type="term" value="P:lipopolysaccharide biosynthetic process"/>
    <property type="evidence" value="ECO:0007669"/>
    <property type="project" value="UniProtKB-KW"/>
</dbReference>
<evidence type="ECO:0000256" key="6">
    <source>
        <dbReference type="ARBA" id="ARBA00023235"/>
    </source>
</evidence>
<accession>A0A242A488</accession>
<evidence type="ECO:0000256" key="1">
    <source>
        <dbReference type="ARBA" id="ARBA00000083"/>
    </source>
</evidence>
<dbReference type="Pfam" id="PF02719">
    <property type="entry name" value="Polysacc_synt_2"/>
    <property type="match status" value="1"/>
</dbReference>
<evidence type="ECO:0000256" key="7">
    <source>
        <dbReference type="ARBA" id="ARBA00031367"/>
    </source>
</evidence>